<dbReference type="AlphaFoldDB" id="A0AAN5CYB1"/>
<comment type="caution">
    <text evidence="2">The sequence shown here is derived from an EMBL/GenBank/DDBJ whole genome shotgun (WGS) entry which is preliminary data.</text>
</comment>
<protein>
    <submittedName>
        <fullName evidence="2">Uncharacterized protein</fullName>
    </submittedName>
</protein>
<evidence type="ECO:0000313" key="3">
    <source>
        <dbReference type="Proteomes" id="UP001328107"/>
    </source>
</evidence>
<keyword evidence="3" id="KW-1185">Reference proteome</keyword>
<reference evidence="3" key="1">
    <citation type="submission" date="2022-10" db="EMBL/GenBank/DDBJ databases">
        <title>Genome assembly of Pristionchus species.</title>
        <authorList>
            <person name="Yoshida K."/>
            <person name="Sommer R.J."/>
        </authorList>
    </citation>
    <scope>NUCLEOTIDE SEQUENCE [LARGE SCALE GENOMIC DNA]</scope>
    <source>
        <strain evidence="3">RS5460</strain>
    </source>
</reference>
<name>A0AAN5CYB1_9BILA</name>
<sequence length="90" mass="9768">TESSIHLRIDGGREPTHFARTADQIASYTSSSIGIFRAFCSVRSYSFKNLLMAGKSFTALNVFIVVCLACLNCSSLLSRALVISHNCCST</sequence>
<keyword evidence="1" id="KW-0812">Transmembrane</keyword>
<feature type="non-terminal residue" evidence="2">
    <location>
        <position position="1"/>
    </location>
</feature>
<feature type="transmembrane region" description="Helical" evidence="1">
    <location>
        <begin position="57"/>
        <end position="77"/>
    </location>
</feature>
<dbReference type="EMBL" id="BTRK01000005">
    <property type="protein sequence ID" value="GMR52510.1"/>
    <property type="molecule type" value="Genomic_DNA"/>
</dbReference>
<evidence type="ECO:0000313" key="2">
    <source>
        <dbReference type="EMBL" id="GMR52510.1"/>
    </source>
</evidence>
<gene>
    <name evidence="2" type="ORF">PMAYCL1PPCAC_22705</name>
</gene>
<keyword evidence="1" id="KW-1133">Transmembrane helix</keyword>
<evidence type="ECO:0000256" key="1">
    <source>
        <dbReference type="SAM" id="Phobius"/>
    </source>
</evidence>
<organism evidence="2 3">
    <name type="scientific">Pristionchus mayeri</name>
    <dbReference type="NCBI Taxonomy" id="1317129"/>
    <lineage>
        <taxon>Eukaryota</taxon>
        <taxon>Metazoa</taxon>
        <taxon>Ecdysozoa</taxon>
        <taxon>Nematoda</taxon>
        <taxon>Chromadorea</taxon>
        <taxon>Rhabditida</taxon>
        <taxon>Rhabditina</taxon>
        <taxon>Diplogasteromorpha</taxon>
        <taxon>Diplogasteroidea</taxon>
        <taxon>Neodiplogasteridae</taxon>
        <taxon>Pristionchus</taxon>
    </lineage>
</organism>
<dbReference type="Proteomes" id="UP001328107">
    <property type="component" value="Unassembled WGS sequence"/>
</dbReference>
<keyword evidence="1" id="KW-0472">Membrane</keyword>
<proteinExistence type="predicted"/>
<accession>A0AAN5CYB1</accession>